<name>A0A8S0XU49_CYCAE</name>
<accession>A0A8S0XU49</accession>
<proteinExistence type="inferred from homology"/>
<evidence type="ECO:0000256" key="3">
    <source>
        <dbReference type="ARBA" id="ARBA00044493"/>
    </source>
</evidence>
<dbReference type="OrthoDB" id="185373at2759"/>
<dbReference type="AlphaFoldDB" id="A0A8S0XU49"/>
<dbReference type="PROSITE" id="PS51375">
    <property type="entry name" value="PPR"/>
    <property type="match status" value="2"/>
</dbReference>
<sequence>MNVVGKALKRSGSISILVRSASHPAERTSIASPLRRAVVYSTASTNAPNARKLEDLFTSLHASQDVASIHRTCSALIELVKRRNTASLPLPAPSSGDRQRILFSLHVLASSGRHEDLARICEILQDLCPVLGLNPTTNIYSALLRTFVNQGHVQMAYEFLLKMPQLPGNRTPSLEQIHFFLRSCSEIAPTVFVQDIAASIERLGPKPNNSTFAILIEAHWKTSAREGKVPTVEEFSSMIQQHTEQGMTFDPIIADALYRGYADLGQFHKGHELLEIYEAAAKPIGLKAIEPPPVVSTANIDIVGLLRDVRSYADMEDFAKKTGFKCTVKHYTIVLRTCVRNRDYSEAFHVYEQSKKAGIPPNSALIYPLLASLFHKDIEQSLDRAIERSLEIYQHISEAFPPSQVTSDQSVDEQSGPDEGVYAILFRLLLSSPRTEVYLPTVESLLDDMQLRGLPTDTPSVAATSIIIEMRRTGSFQKAFEFYREHRSKLDETGFLAVLREYTRLSFAGDLEVPLITEYFSIVKDMRNQRIAITPPVYTVILYQIGLTAARLGPVHSFTRAHHAMLTRLVDTTRRIHDFLTLDASISPDAILWNQLMNTYQRLSCFADAYRLWEMMYLTGRYDQRTINIMLDACGYAGQVRIARSILLKLEKVDFQMDVRNWDTWVECLCRNAQFDAALKVVVVDMKKYRIKPTPATFDIFGRFARKHDCWERYKTQFQTLIPDTWNSLPLAIRDS</sequence>
<dbReference type="PANTHER" id="PTHR47447:SF17">
    <property type="entry name" value="OS12G0638900 PROTEIN"/>
    <property type="match status" value="1"/>
</dbReference>
<comment type="similarity">
    <text evidence="1">Belongs to the CCM1 family.</text>
</comment>
<keyword evidence="2" id="KW-0677">Repeat</keyword>
<evidence type="ECO:0000256" key="4">
    <source>
        <dbReference type="ARBA" id="ARBA00044511"/>
    </source>
</evidence>
<reference evidence="6 7" key="1">
    <citation type="submission" date="2020-01" db="EMBL/GenBank/DDBJ databases">
        <authorList>
            <person name="Gupta K D."/>
        </authorList>
    </citation>
    <scope>NUCLEOTIDE SEQUENCE [LARGE SCALE GENOMIC DNA]</scope>
</reference>
<evidence type="ECO:0000313" key="6">
    <source>
        <dbReference type="EMBL" id="CAA7265911.1"/>
    </source>
</evidence>
<dbReference type="Gene3D" id="1.25.40.10">
    <property type="entry name" value="Tetratricopeptide repeat domain"/>
    <property type="match status" value="3"/>
</dbReference>
<feature type="repeat" description="PPR" evidence="5">
    <location>
        <begin position="658"/>
        <end position="693"/>
    </location>
</feature>
<evidence type="ECO:0000256" key="2">
    <source>
        <dbReference type="ARBA" id="ARBA00022737"/>
    </source>
</evidence>
<evidence type="ECO:0008006" key="8">
    <source>
        <dbReference type="Google" id="ProtNLM"/>
    </source>
</evidence>
<comment type="function">
    <text evidence="3">Regulates mitochondrial small subunit maturation by controlling 15S rRNA 5'-end processing. Localizes to the 5' precursor of the 15S rRNA in a position that is subsequently occupied by mS47 in the mature yeast mtSSU. Uses structure and sequence-specific RNA recognition, binding to a single-stranded region of the precursor and specifically recognizing bases -6 to -1. The exchange of Ccm1 for mS47 is coupled to the irreversible removal of precursor rRNA that is accompanied by conformational changes of the mitoribosomal proteins uS5m and mS26. These conformational changes signal completion of 5'-end rRNA processing through protection of the mature 5'-end of the 15S rRNA and stabilization of mS47. The removal of the 5' precursor together with the dissociation of Ccm1 may be catalyzed by the 5'-3' exoribonuclease Pet127. Involved in the specific removal of group I introns in mitochondrial encoded transcripts.</text>
</comment>
<dbReference type="EMBL" id="CACVBS010000051">
    <property type="protein sequence ID" value="CAA7265911.1"/>
    <property type="molecule type" value="Genomic_DNA"/>
</dbReference>
<dbReference type="PANTHER" id="PTHR47447">
    <property type="entry name" value="OS03G0856100 PROTEIN"/>
    <property type="match status" value="1"/>
</dbReference>
<protein>
    <recommendedName>
        <fullName evidence="8">Pentatricopeptide repeat-containing protein</fullName>
    </recommendedName>
</protein>
<evidence type="ECO:0000256" key="1">
    <source>
        <dbReference type="ARBA" id="ARBA00006192"/>
    </source>
</evidence>
<comment type="subunit">
    <text evidence="4">Binds to mitochondrial small subunit 15S rRNA.</text>
</comment>
<comment type="caution">
    <text evidence="6">The sequence shown here is derived from an EMBL/GenBank/DDBJ whole genome shotgun (WGS) entry which is preliminary data.</text>
</comment>
<dbReference type="Proteomes" id="UP000467700">
    <property type="component" value="Unassembled WGS sequence"/>
</dbReference>
<dbReference type="InterPro" id="IPR002885">
    <property type="entry name" value="PPR_rpt"/>
</dbReference>
<gene>
    <name evidence="6" type="ORF">AAE3_LOCUS8037</name>
</gene>
<dbReference type="NCBIfam" id="TIGR00756">
    <property type="entry name" value="PPR"/>
    <property type="match status" value="2"/>
</dbReference>
<dbReference type="Pfam" id="PF13812">
    <property type="entry name" value="PPR_3"/>
    <property type="match status" value="1"/>
</dbReference>
<feature type="repeat" description="PPR" evidence="5">
    <location>
        <begin position="327"/>
        <end position="361"/>
    </location>
</feature>
<organism evidence="6 7">
    <name type="scientific">Cyclocybe aegerita</name>
    <name type="common">Black poplar mushroom</name>
    <name type="synonym">Agrocybe aegerita</name>
    <dbReference type="NCBI Taxonomy" id="1973307"/>
    <lineage>
        <taxon>Eukaryota</taxon>
        <taxon>Fungi</taxon>
        <taxon>Dikarya</taxon>
        <taxon>Basidiomycota</taxon>
        <taxon>Agaricomycotina</taxon>
        <taxon>Agaricomycetes</taxon>
        <taxon>Agaricomycetidae</taxon>
        <taxon>Agaricales</taxon>
        <taxon>Agaricineae</taxon>
        <taxon>Bolbitiaceae</taxon>
        <taxon>Cyclocybe</taxon>
    </lineage>
</organism>
<evidence type="ECO:0000313" key="7">
    <source>
        <dbReference type="Proteomes" id="UP000467700"/>
    </source>
</evidence>
<evidence type="ECO:0000256" key="5">
    <source>
        <dbReference type="PROSITE-ProRule" id="PRU00708"/>
    </source>
</evidence>
<dbReference type="InterPro" id="IPR011990">
    <property type="entry name" value="TPR-like_helical_dom_sf"/>
</dbReference>
<keyword evidence="7" id="KW-1185">Reference proteome</keyword>